<feature type="region of interest" description="Disordered" evidence="5">
    <location>
        <begin position="1"/>
        <end position="20"/>
    </location>
</feature>
<evidence type="ECO:0000256" key="4">
    <source>
        <dbReference type="RuleBase" id="RU004417"/>
    </source>
</evidence>
<dbReference type="Pfam" id="PF00208">
    <property type="entry name" value="ELFV_dehydrog"/>
    <property type="match status" value="1"/>
</dbReference>
<dbReference type="Proteomes" id="UP001501195">
    <property type="component" value="Unassembled WGS sequence"/>
</dbReference>
<comment type="caution">
    <text evidence="7">The sequence shown here is derived from an EMBL/GenBank/DDBJ whole genome shotgun (WGS) entry which is preliminary data.</text>
</comment>
<dbReference type="InterPro" id="IPR033524">
    <property type="entry name" value="Glu/Leu/Phe/Val_DH_AS"/>
</dbReference>
<evidence type="ECO:0000313" key="8">
    <source>
        <dbReference type="Proteomes" id="UP001501195"/>
    </source>
</evidence>
<name>A0ABP9H6R7_9ACTN</name>
<evidence type="ECO:0000256" key="3">
    <source>
        <dbReference type="PIRNR" id="PIRNR000185"/>
    </source>
</evidence>
<evidence type="ECO:0000313" key="7">
    <source>
        <dbReference type="EMBL" id="GAA4962434.1"/>
    </source>
</evidence>
<dbReference type="InterPro" id="IPR046346">
    <property type="entry name" value="Aminoacid_DH-like_N_sf"/>
</dbReference>
<dbReference type="InterPro" id="IPR014362">
    <property type="entry name" value="Glu_DH"/>
</dbReference>
<dbReference type="PANTHER" id="PTHR11606:SF13">
    <property type="entry name" value="GLUTAMATE DEHYDROGENASE 1, MITOCHONDRIAL"/>
    <property type="match status" value="1"/>
</dbReference>
<evidence type="ECO:0000259" key="6">
    <source>
        <dbReference type="SMART" id="SM00839"/>
    </source>
</evidence>
<dbReference type="CDD" id="cd01076">
    <property type="entry name" value="NAD_bind_1_Glu_DH"/>
    <property type="match status" value="1"/>
</dbReference>
<dbReference type="PIRSF" id="PIRSF000185">
    <property type="entry name" value="Glu_DH"/>
    <property type="match status" value="1"/>
</dbReference>
<dbReference type="Gene3D" id="3.40.50.10860">
    <property type="entry name" value="Leucine Dehydrogenase, chain A, domain 1"/>
    <property type="match status" value="1"/>
</dbReference>
<dbReference type="InterPro" id="IPR006096">
    <property type="entry name" value="Glu/Leu/Phe/Val/Trp_DH_C"/>
</dbReference>
<dbReference type="PROSITE" id="PS00074">
    <property type="entry name" value="GLFV_DEHYDROGENASE"/>
    <property type="match status" value="1"/>
</dbReference>
<evidence type="ECO:0000256" key="1">
    <source>
        <dbReference type="ARBA" id="ARBA00006382"/>
    </source>
</evidence>
<dbReference type="InterPro" id="IPR006097">
    <property type="entry name" value="Glu/Leu/Phe/Val/Trp_DH_dimer"/>
</dbReference>
<feature type="domain" description="Glutamate/phenylalanine/leucine/valine/L-tryptophan dehydrogenase C-terminal" evidence="6">
    <location>
        <begin position="198"/>
        <end position="428"/>
    </location>
</feature>
<dbReference type="InterPro" id="IPR006095">
    <property type="entry name" value="Glu/Leu/Phe/Val/Trp_DH"/>
</dbReference>
<dbReference type="InterPro" id="IPR036291">
    <property type="entry name" value="NAD(P)-bd_dom_sf"/>
</dbReference>
<dbReference type="Pfam" id="PF02812">
    <property type="entry name" value="ELFV_dehydrog_N"/>
    <property type="match status" value="1"/>
</dbReference>
<sequence length="431" mass="44993">MSTTAAPAAAPTAASTAPGSTALQDARVQLAEAVDHLGYDEGTFAMLATPRREITVNVPLRLDDGSVSLFVGHRVQHNLSRGPAKGGLRYSPHVTLDEVRALAMWMTWKCALLDVPYGGAKGGIRIDPREHSEAELERLTRRYTSEILPVIGPDKDIPAPDIGTDERTMAWIMDTYSVTQGHTVPGIVTGKPLALGGSLGRASATSRGVVHVALAALGQRGIRPAGASAAVQGFGKVGRDAARFLAQAGTAVVAVSDQYGAVHRAGGIDVEALAAHVDATGGVPGFAGADPVPAAELLELDVDLLVPAAVEGVITEANAPRVRARVVVEGANGPTTPGADRVLADAGVLVVPDILANAGGVVVSYFEWVQANQAYWWGEDEVERRLAERILAAWRGVVDCAAQRGLTLRAAATALAVQRVTEAHRLRGLYP</sequence>
<dbReference type="PANTHER" id="PTHR11606">
    <property type="entry name" value="GLUTAMATE DEHYDROGENASE"/>
    <property type="match status" value="1"/>
</dbReference>
<organism evidence="7 8">
    <name type="scientific">Kineococcus glutinatus</name>
    <dbReference type="NCBI Taxonomy" id="1070872"/>
    <lineage>
        <taxon>Bacteria</taxon>
        <taxon>Bacillati</taxon>
        <taxon>Actinomycetota</taxon>
        <taxon>Actinomycetes</taxon>
        <taxon>Kineosporiales</taxon>
        <taxon>Kineosporiaceae</taxon>
        <taxon>Kineococcus</taxon>
    </lineage>
</organism>
<dbReference type="SMART" id="SM00839">
    <property type="entry name" value="ELFV_dehydrog"/>
    <property type="match status" value="1"/>
</dbReference>
<evidence type="ECO:0000256" key="2">
    <source>
        <dbReference type="ARBA" id="ARBA00023002"/>
    </source>
</evidence>
<keyword evidence="8" id="KW-1185">Reference proteome</keyword>
<keyword evidence="2 3" id="KW-0560">Oxidoreductase</keyword>
<dbReference type="PRINTS" id="PR00082">
    <property type="entry name" value="GLFDHDRGNASE"/>
</dbReference>
<comment type="similarity">
    <text evidence="1 3 4">Belongs to the Glu/Leu/Phe/Val dehydrogenases family.</text>
</comment>
<evidence type="ECO:0000256" key="5">
    <source>
        <dbReference type="SAM" id="MobiDB-lite"/>
    </source>
</evidence>
<proteinExistence type="inferred from homology"/>
<dbReference type="EMBL" id="BAABIL010000020">
    <property type="protein sequence ID" value="GAA4962434.1"/>
    <property type="molecule type" value="Genomic_DNA"/>
</dbReference>
<dbReference type="Gene3D" id="3.40.50.720">
    <property type="entry name" value="NAD(P)-binding Rossmann-like Domain"/>
    <property type="match status" value="1"/>
</dbReference>
<dbReference type="SUPFAM" id="SSF51735">
    <property type="entry name" value="NAD(P)-binding Rossmann-fold domains"/>
    <property type="match status" value="1"/>
</dbReference>
<dbReference type="InterPro" id="IPR033922">
    <property type="entry name" value="NAD_bind_Glu_DH"/>
</dbReference>
<gene>
    <name evidence="7" type="ORF">GCM10023225_02480</name>
</gene>
<protein>
    <recommendedName>
        <fullName evidence="3">Glutamate dehydrogenase</fullName>
    </recommendedName>
</protein>
<dbReference type="RefSeq" id="WP_425560074.1">
    <property type="nucleotide sequence ID" value="NZ_BAABIL010000020.1"/>
</dbReference>
<accession>A0ABP9H6R7</accession>
<reference evidence="8" key="1">
    <citation type="journal article" date="2019" name="Int. J. Syst. Evol. Microbiol.">
        <title>The Global Catalogue of Microorganisms (GCM) 10K type strain sequencing project: providing services to taxonomists for standard genome sequencing and annotation.</title>
        <authorList>
            <consortium name="The Broad Institute Genomics Platform"/>
            <consortium name="The Broad Institute Genome Sequencing Center for Infectious Disease"/>
            <person name="Wu L."/>
            <person name="Ma J."/>
        </authorList>
    </citation>
    <scope>NUCLEOTIDE SEQUENCE [LARGE SCALE GENOMIC DNA]</scope>
    <source>
        <strain evidence="8">JCM 18126</strain>
    </source>
</reference>
<dbReference type="SUPFAM" id="SSF53223">
    <property type="entry name" value="Aminoacid dehydrogenase-like, N-terminal domain"/>
    <property type="match status" value="1"/>
</dbReference>